<feature type="binding site" evidence="2">
    <location>
        <position position="71"/>
    </location>
    <ligand>
        <name>Mg(2+)</name>
        <dbReference type="ChEBI" id="CHEBI:18420"/>
        <label>4</label>
    </ligand>
</feature>
<dbReference type="PANTHER" id="PTHR30270">
    <property type="entry name" value="THIAMINE-MONOPHOSPHATE KINASE"/>
    <property type="match status" value="1"/>
</dbReference>
<evidence type="ECO:0000256" key="1">
    <source>
        <dbReference type="ARBA" id="ARBA00022977"/>
    </source>
</evidence>
<feature type="binding site" evidence="2">
    <location>
        <position position="41"/>
    </location>
    <ligand>
        <name>Mg(2+)</name>
        <dbReference type="ChEBI" id="CHEBI:18420"/>
        <label>4</label>
    </ligand>
</feature>
<feature type="binding site" evidence="2">
    <location>
        <position position="71"/>
    </location>
    <ligand>
        <name>Mg(2+)</name>
        <dbReference type="ChEBI" id="CHEBI:18420"/>
        <label>3</label>
    </ligand>
</feature>
<dbReference type="InterPro" id="IPR036676">
    <property type="entry name" value="PurM-like_C_sf"/>
</dbReference>
<comment type="function">
    <text evidence="2">Catalyzes the ATP-dependent phosphorylation of thiamine-monophosphate (TMP) to form thiamine-pyrophosphate (TPP), the active form of vitamin B1.</text>
</comment>
<organism evidence="5 6">
    <name type="scientific">Candidatus Nitrotoga arctica</name>
    <dbReference type="NCBI Taxonomy" id="453162"/>
    <lineage>
        <taxon>Bacteria</taxon>
        <taxon>Pseudomonadati</taxon>
        <taxon>Pseudomonadota</taxon>
        <taxon>Betaproteobacteria</taxon>
        <taxon>Nitrosomonadales</taxon>
        <taxon>Gallionellaceae</taxon>
        <taxon>Candidatus Nitrotoga</taxon>
    </lineage>
</organism>
<dbReference type="SUPFAM" id="SSF55326">
    <property type="entry name" value="PurM N-terminal domain-like"/>
    <property type="match status" value="1"/>
</dbReference>
<dbReference type="CDD" id="cd02194">
    <property type="entry name" value="ThiL"/>
    <property type="match status" value="1"/>
</dbReference>
<feature type="binding site" evidence="2">
    <location>
        <position position="26"/>
    </location>
    <ligand>
        <name>Mg(2+)</name>
        <dbReference type="ChEBI" id="CHEBI:18420"/>
        <label>3</label>
    </ligand>
</feature>
<dbReference type="HAMAP" id="MF_02128">
    <property type="entry name" value="TMP_kinase"/>
    <property type="match status" value="1"/>
</dbReference>
<keyword evidence="2 5" id="KW-0808">Transferase</keyword>
<dbReference type="EC" id="2.7.4.16" evidence="2"/>
<name>A0ABM8YVI6_9PROT</name>
<dbReference type="NCBIfam" id="TIGR01379">
    <property type="entry name" value="thiL"/>
    <property type="match status" value="1"/>
</dbReference>
<evidence type="ECO:0000256" key="2">
    <source>
        <dbReference type="HAMAP-Rule" id="MF_02128"/>
    </source>
</evidence>
<gene>
    <name evidence="2 5" type="primary">thiL</name>
    <name evidence="5" type="ORF">NTG6680_0204</name>
</gene>
<dbReference type="Pfam" id="PF02769">
    <property type="entry name" value="AIRS_C"/>
    <property type="match status" value="1"/>
</dbReference>
<reference evidence="5 6" key="1">
    <citation type="submission" date="2021-10" db="EMBL/GenBank/DDBJ databases">
        <authorList>
            <person name="Koch H."/>
        </authorList>
    </citation>
    <scope>NUCLEOTIDE SEQUENCE [LARGE SCALE GENOMIC DNA]</scope>
    <source>
        <strain evidence="5">6680</strain>
    </source>
</reference>
<feature type="binding site" evidence="2">
    <location>
        <position position="43"/>
    </location>
    <ligand>
        <name>Mg(2+)</name>
        <dbReference type="ChEBI" id="CHEBI:18420"/>
        <label>2</label>
    </ligand>
</feature>
<dbReference type="PIRSF" id="PIRSF005303">
    <property type="entry name" value="Thiam_monoph_kin"/>
    <property type="match status" value="1"/>
</dbReference>
<feature type="binding site" evidence="2">
    <location>
        <begin position="117"/>
        <end position="118"/>
    </location>
    <ligand>
        <name>ATP</name>
        <dbReference type="ChEBI" id="CHEBI:30616"/>
    </ligand>
</feature>
<comment type="miscellaneous">
    <text evidence="2">Reaction mechanism of ThiL seems to utilize a direct, inline transfer of the gamma-phosphate of ATP to TMP rather than a phosphorylated enzyme intermediate.</text>
</comment>
<feature type="domain" description="PurM-like N-terminal" evidence="3">
    <location>
        <begin position="24"/>
        <end position="134"/>
    </location>
</feature>
<keyword evidence="2" id="KW-0479">Metal-binding</keyword>
<dbReference type="GO" id="GO:0009030">
    <property type="term" value="F:thiamine-phosphate kinase activity"/>
    <property type="evidence" value="ECO:0007669"/>
    <property type="project" value="UniProtKB-EC"/>
</dbReference>
<keyword evidence="1 2" id="KW-0784">Thiamine biosynthesis</keyword>
<keyword evidence="2 5" id="KW-0418">Kinase</keyword>
<dbReference type="PANTHER" id="PTHR30270:SF0">
    <property type="entry name" value="THIAMINE-MONOPHOSPHATE KINASE"/>
    <property type="match status" value="1"/>
</dbReference>
<keyword evidence="2" id="KW-0460">Magnesium</keyword>
<evidence type="ECO:0000259" key="4">
    <source>
        <dbReference type="Pfam" id="PF02769"/>
    </source>
</evidence>
<feature type="binding site" evidence="2">
    <location>
        <position position="209"/>
    </location>
    <ligand>
        <name>ATP</name>
        <dbReference type="ChEBI" id="CHEBI:30616"/>
    </ligand>
</feature>
<feature type="binding site" evidence="2">
    <location>
        <position position="314"/>
    </location>
    <ligand>
        <name>substrate</name>
    </ligand>
</feature>
<keyword evidence="2" id="KW-0547">Nucleotide-binding</keyword>
<dbReference type="InterPro" id="IPR006283">
    <property type="entry name" value="ThiL-like"/>
</dbReference>
<feature type="binding site" evidence="2">
    <location>
        <position position="142"/>
    </location>
    <ligand>
        <name>ATP</name>
        <dbReference type="ChEBI" id="CHEBI:30616"/>
    </ligand>
</feature>
<dbReference type="SUPFAM" id="SSF56042">
    <property type="entry name" value="PurM C-terminal domain-like"/>
    <property type="match status" value="1"/>
</dbReference>
<dbReference type="Gene3D" id="3.30.1330.10">
    <property type="entry name" value="PurM-like, N-terminal domain"/>
    <property type="match status" value="1"/>
</dbReference>
<feature type="binding site" evidence="2">
    <location>
        <position position="50"/>
    </location>
    <ligand>
        <name>substrate</name>
    </ligand>
</feature>
<dbReference type="EMBL" id="OU912926">
    <property type="protein sequence ID" value="CAG9931457.1"/>
    <property type="molecule type" value="Genomic_DNA"/>
</dbReference>
<evidence type="ECO:0000313" key="5">
    <source>
        <dbReference type="EMBL" id="CAG9931457.1"/>
    </source>
</evidence>
<dbReference type="Pfam" id="PF00586">
    <property type="entry name" value="AIRS"/>
    <property type="match status" value="1"/>
</dbReference>
<dbReference type="RefSeq" id="WP_239795560.1">
    <property type="nucleotide sequence ID" value="NZ_OU912926.1"/>
</dbReference>
<feature type="binding site" evidence="2">
    <location>
        <position position="26"/>
    </location>
    <ligand>
        <name>Mg(2+)</name>
        <dbReference type="ChEBI" id="CHEBI:18420"/>
        <label>4</label>
    </ligand>
</feature>
<comment type="similarity">
    <text evidence="2">Belongs to the thiamine-monophosphate kinase family.</text>
</comment>
<feature type="binding site" evidence="2">
    <location>
        <position position="42"/>
    </location>
    <ligand>
        <name>Mg(2+)</name>
        <dbReference type="ChEBI" id="CHEBI:18420"/>
        <label>1</label>
    </ligand>
</feature>
<dbReference type="InterPro" id="IPR010918">
    <property type="entry name" value="PurM-like_C_dom"/>
</dbReference>
<comment type="pathway">
    <text evidence="2">Cofactor biosynthesis; thiamine diphosphate biosynthesis; thiamine diphosphate from thiamine phosphate: step 1/1.</text>
</comment>
<evidence type="ECO:0000313" key="6">
    <source>
        <dbReference type="Proteomes" id="UP000839052"/>
    </source>
</evidence>
<protein>
    <recommendedName>
        <fullName evidence="2">Thiamine-monophosphate kinase</fullName>
        <shortName evidence="2">TMP kinase</shortName>
        <shortName evidence="2">Thiamine-phosphate kinase</shortName>
        <ecNumber evidence="2">2.7.4.16</ecNumber>
    </recommendedName>
</protein>
<dbReference type="Proteomes" id="UP000839052">
    <property type="component" value="Chromosome"/>
</dbReference>
<comment type="catalytic activity">
    <reaction evidence="2">
        <text>thiamine phosphate + ATP = thiamine diphosphate + ADP</text>
        <dbReference type="Rhea" id="RHEA:15913"/>
        <dbReference type="ChEBI" id="CHEBI:30616"/>
        <dbReference type="ChEBI" id="CHEBI:37575"/>
        <dbReference type="ChEBI" id="CHEBI:58937"/>
        <dbReference type="ChEBI" id="CHEBI:456216"/>
        <dbReference type="EC" id="2.7.4.16"/>
    </reaction>
</comment>
<dbReference type="InterPro" id="IPR036921">
    <property type="entry name" value="PurM-like_N_sf"/>
</dbReference>
<evidence type="ECO:0000259" key="3">
    <source>
        <dbReference type="Pfam" id="PF00586"/>
    </source>
</evidence>
<sequence length="318" mass="33703">MVSEFELIRHFFTRLTPGAVLGVGDDAALLHVRSGMELAVSTDMLVSGTHFFPDADPFFLGHKALAVNLSDMAAMAAQPRWATLALSLPEVDETWLEKFSAGLFALADEHHVELIGGDTTRGPLNLCITIMGEVPPGAALRRSGAQVGDDVWVSGVLGDAALALAHMQGHIQLAAKNFAACALALHQPKPRVALGLALRGVAHSAIDISDGLLADLGHILDCSNVGAEIAFDALPISCALQLFLEQPLGKRCLLAGGDDYELCFTASVAHRSEVEKIAADLGLLLTRIGIITAEKKCTVRAADGNIINIEESGYDHFR</sequence>
<feature type="binding site" evidence="2">
    <location>
        <position position="71"/>
    </location>
    <ligand>
        <name>Mg(2+)</name>
        <dbReference type="ChEBI" id="CHEBI:18420"/>
        <label>2</label>
    </ligand>
</feature>
<feature type="binding site" evidence="2">
    <location>
        <position position="210"/>
    </location>
    <ligand>
        <name>Mg(2+)</name>
        <dbReference type="ChEBI" id="CHEBI:18420"/>
        <label>5</label>
    </ligand>
</feature>
<feature type="binding site" evidence="2">
    <location>
        <position position="258"/>
    </location>
    <ligand>
        <name>substrate</name>
    </ligand>
</feature>
<feature type="binding site" evidence="2">
    <location>
        <position position="118"/>
    </location>
    <ligand>
        <name>Mg(2+)</name>
        <dbReference type="ChEBI" id="CHEBI:18420"/>
        <label>1</label>
    </ligand>
</feature>
<dbReference type="Gene3D" id="3.90.650.10">
    <property type="entry name" value="PurM-like C-terminal domain"/>
    <property type="match status" value="1"/>
</dbReference>
<feature type="domain" description="PurM-like C-terminal" evidence="4">
    <location>
        <begin position="146"/>
        <end position="300"/>
    </location>
</feature>
<feature type="binding site" evidence="2">
    <location>
        <position position="207"/>
    </location>
    <ligand>
        <name>Mg(2+)</name>
        <dbReference type="ChEBI" id="CHEBI:18420"/>
        <label>3</label>
    </ligand>
</feature>
<dbReference type="InterPro" id="IPR016188">
    <property type="entry name" value="PurM-like_N"/>
</dbReference>
<proteinExistence type="inferred from homology"/>
<comment type="caution">
    <text evidence="2">Lacks conserved residue(s) required for the propagation of feature annotation.</text>
</comment>
<feature type="binding site" evidence="2">
    <location>
        <position position="43"/>
    </location>
    <ligand>
        <name>Mg(2+)</name>
        <dbReference type="ChEBI" id="CHEBI:18420"/>
        <label>1</label>
    </ligand>
</feature>
<accession>A0ABM8YVI6</accession>
<keyword evidence="2" id="KW-0067">ATP-binding</keyword>
<keyword evidence="6" id="KW-1185">Reference proteome</keyword>